<dbReference type="Pfam" id="PF07510">
    <property type="entry name" value="GmrSD_C"/>
    <property type="match status" value="1"/>
</dbReference>
<dbReference type="PANTHER" id="PTHR35149:SF2">
    <property type="entry name" value="DUF262 DOMAIN-CONTAINING PROTEIN"/>
    <property type="match status" value="1"/>
</dbReference>
<proteinExistence type="predicted"/>
<dbReference type="InterPro" id="IPR004919">
    <property type="entry name" value="GmrSD_N"/>
</dbReference>
<dbReference type="Pfam" id="PF03235">
    <property type="entry name" value="GmrSD_N"/>
    <property type="match status" value="1"/>
</dbReference>
<sequence>MRKIFDTAIVNLESLNSYNFSIPTYQRPYVWGDEQIKKLLDDFYLSFQSSTDAEYYVSTFLTKENGELAELIDGQQRFTTLWIIAFVMFTLNSQSDIETFLKKDDKLRLGFEIRKEVSDYLENLIDNKADKKNYDEKIINEYPYLKNIARAITFVKAYIEQLKLTKENLQGFGNFIYRNVKLIKNTTPDNTDLNKLFSTINSAGIQLEQTDIVKANLLKFLDDKIVYGKIWEACENMNNFFERNVRLSFPETDKKNIDLTNMISFDRNIFLYEKSSDVVNAEDSFSIDNLSYDQINDYNVLNRENDNEQKRKDSDEIFCRSIISFGQLLLHTYRIHLKKEKRPDFNGTFHVNRLIEIFNELAERKDKEEIKRFFHLLWDIRYLFDKYIVKWISDIDTKSESLELLNYNKNEEGYYSRTKYQKSSSLMLQSVLYFTGDYLRQYWLTSYLGYLEENHNNITPTANDLLLKLEEIDNSFSLSEKPTDKEISWMHINKEKINPDFDFQTYFNESAGTGFKHYWFQKLEYILWKNWEDKEDEKYKKYKITSKNSVEHIYPQNPENRIQHPEIQNEDLHSFGNLVLLSVSQNSEYSNKSVTVKKSMFLEKTETYDTLKSFHIFKDQIEWNKDAIANHKDKMIALIKKHYSHAITN</sequence>
<reference evidence="3 4" key="1">
    <citation type="submission" date="2016-06" db="EMBL/GenBank/DDBJ databases">
        <title>Revisiting the taxonomy of the Elizabethkingia Genus based on Whole-Genome Sequencing, Optical Mapping, and MALDI-TOF.</title>
        <authorList>
            <person name="Nicholson A.C."/>
        </authorList>
    </citation>
    <scope>NUCLEOTIDE SEQUENCE [LARGE SCALE GENOMIC DNA]</scope>
    <source>
        <strain evidence="3 4">G4070</strain>
    </source>
</reference>
<dbReference type="RefSeq" id="WP_078771770.1">
    <property type="nucleotide sequence ID" value="NZ_CBCSBR010000015.1"/>
</dbReference>
<comment type="caution">
    <text evidence="3">The sequence shown here is derived from an EMBL/GenBank/DDBJ whole genome shotgun (WGS) entry which is preliminary data.</text>
</comment>
<keyword evidence="4" id="KW-1185">Reference proteome</keyword>
<evidence type="ECO:0000259" key="1">
    <source>
        <dbReference type="Pfam" id="PF03235"/>
    </source>
</evidence>
<evidence type="ECO:0000259" key="2">
    <source>
        <dbReference type="Pfam" id="PF07510"/>
    </source>
</evidence>
<feature type="domain" description="GmrSD restriction endonucleases N-terminal" evidence="1">
    <location>
        <begin position="16"/>
        <end position="217"/>
    </location>
</feature>
<organism evidence="3 4">
    <name type="scientific">Elizabethkingia occulta</name>
    <dbReference type="NCBI Taxonomy" id="1867263"/>
    <lineage>
        <taxon>Bacteria</taxon>
        <taxon>Pseudomonadati</taxon>
        <taxon>Bacteroidota</taxon>
        <taxon>Flavobacteriia</taxon>
        <taxon>Flavobacteriales</taxon>
        <taxon>Weeksellaceae</taxon>
        <taxon>Elizabethkingia</taxon>
    </lineage>
</organism>
<protein>
    <recommendedName>
        <fullName evidence="5">DUF262 domain-containing protein</fullName>
    </recommendedName>
</protein>
<dbReference type="EMBL" id="MAHX01000013">
    <property type="protein sequence ID" value="OPC66221.1"/>
    <property type="molecule type" value="Genomic_DNA"/>
</dbReference>
<name>A0A1T3MPI2_9FLAO</name>
<dbReference type="AlphaFoldDB" id="A0A1T3MPI2"/>
<dbReference type="Proteomes" id="UP000190813">
    <property type="component" value="Unassembled WGS sequence"/>
</dbReference>
<dbReference type="InterPro" id="IPR011089">
    <property type="entry name" value="GmrSD_C"/>
</dbReference>
<accession>A0A1T3MPI2</accession>
<evidence type="ECO:0000313" key="3">
    <source>
        <dbReference type="EMBL" id="OPC66221.1"/>
    </source>
</evidence>
<dbReference type="PANTHER" id="PTHR35149">
    <property type="entry name" value="SLL5132 PROTEIN"/>
    <property type="match status" value="1"/>
</dbReference>
<gene>
    <name evidence="3" type="ORF">BAZ10_03065</name>
</gene>
<feature type="domain" description="GmrSD restriction endonucleases C-terminal" evidence="2">
    <location>
        <begin position="505"/>
        <end position="637"/>
    </location>
</feature>
<evidence type="ECO:0000313" key="4">
    <source>
        <dbReference type="Proteomes" id="UP000190813"/>
    </source>
</evidence>
<evidence type="ECO:0008006" key="5">
    <source>
        <dbReference type="Google" id="ProtNLM"/>
    </source>
</evidence>